<dbReference type="AlphaFoldDB" id="A0A9P4MX91"/>
<dbReference type="Proteomes" id="UP000800093">
    <property type="component" value="Unassembled WGS sequence"/>
</dbReference>
<feature type="compositionally biased region" description="Polar residues" evidence="3">
    <location>
        <begin position="45"/>
        <end position="61"/>
    </location>
</feature>
<organism evidence="5 6">
    <name type="scientific">Lojkania enalia</name>
    <dbReference type="NCBI Taxonomy" id="147567"/>
    <lineage>
        <taxon>Eukaryota</taxon>
        <taxon>Fungi</taxon>
        <taxon>Dikarya</taxon>
        <taxon>Ascomycota</taxon>
        <taxon>Pezizomycotina</taxon>
        <taxon>Dothideomycetes</taxon>
        <taxon>Pleosporomycetidae</taxon>
        <taxon>Pleosporales</taxon>
        <taxon>Pleosporales incertae sedis</taxon>
        <taxon>Lojkania</taxon>
    </lineage>
</organism>
<evidence type="ECO:0000256" key="3">
    <source>
        <dbReference type="SAM" id="MobiDB-lite"/>
    </source>
</evidence>
<dbReference type="OrthoDB" id="1431247at2759"/>
<dbReference type="InterPro" id="IPR008978">
    <property type="entry name" value="HSP20-like_chaperone"/>
</dbReference>
<comment type="caution">
    <text evidence="5">The sequence shown here is derived from an EMBL/GenBank/DDBJ whole genome shotgun (WGS) entry which is preliminary data.</text>
</comment>
<accession>A0A9P4MX91</accession>
<evidence type="ECO:0000256" key="1">
    <source>
        <dbReference type="PROSITE-ProRule" id="PRU00285"/>
    </source>
</evidence>
<feature type="region of interest" description="Disordered" evidence="3">
    <location>
        <begin position="43"/>
        <end position="67"/>
    </location>
</feature>
<comment type="similarity">
    <text evidence="1 2">Belongs to the small heat shock protein (HSP20) family.</text>
</comment>
<evidence type="ECO:0000259" key="4">
    <source>
        <dbReference type="PROSITE" id="PS01031"/>
    </source>
</evidence>
<dbReference type="CDD" id="cd06464">
    <property type="entry name" value="ACD_sHsps-like"/>
    <property type="match status" value="1"/>
</dbReference>
<dbReference type="Pfam" id="PF00011">
    <property type="entry name" value="HSP20"/>
    <property type="match status" value="1"/>
</dbReference>
<evidence type="ECO:0000256" key="2">
    <source>
        <dbReference type="RuleBase" id="RU003616"/>
    </source>
</evidence>
<dbReference type="PROSITE" id="PS01031">
    <property type="entry name" value="SHSP"/>
    <property type="match status" value="1"/>
</dbReference>
<feature type="region of interest" description="Disordered" evidence="3">
    <location>
        <begin position="109"/>
        <end position="128"/>
    </location>
</feature>
<gene>
    <name evidence="5" type="ORF">CC78DRAFT_549479</name>
</gene>
<sequence length="128" mass="14221">MPPNFNIDECPSAYFVKSYLPGCHENDVSIRWLNNQALEIEGFNPQDSSGWRPVSGSTGRISDQVPVGGERERFTQRFQFPTQVRREGLKARMDDSILEVMVPKAGTELVPNGEQGARQSGPELGAKI</sequence>
<dbReference type="SUPFAM" id="SSF49764">
    <property type="entry name" value="HSP20-like chaperones"/>
    <property type="match status" value="1"/>
</dbReference>
<keyword evidence="6" id="KW-1185">Reference proteome</keyword>
<proteinExistence type="inferred from homology"/>
<protein>
    <recommendedName>
        <fullName evidence="4">SHSP domain-containing protein</fullName>
    </recommendedName>
</protein>
<name>A0A9P4MX91_9PLEO</name>
<evidence type="ECO:0000313" key="5">
    <source>
        <dbReference type="EMBL" id="KAF2257982.1"/>
    </source>
</evidence>
<dbReference type="InterPro" id="IPR002068">
    <property type="entry name" value="A-crystallin/Hsp20_dom"/>
</dbReference>
<feature type="domain" description="SHSP" evidence="4">
    <location>
        <begin position="1"/>
        <end position="120"/>
    </location>
</feature>
<dbReference type="EMBL" id="ML986800">
    <property type="protein sequence ID" value="KAF2257982.1"/>
    <property type="molecule type" value="Genomic_DNA"/>
</dbReference>
<evidence type="ECO:0000313" key="6">
    <source>
        <dbReference type="Proteomes" id="UP000800093"/>
    </source>
</evidence>
<dbReference type="Gene3D" id="2.60.40.790">
    <property type="match status" value="1"/>
</dbReference>
<reference evidence="6" key="1">
    <citation type="journal article" date="2020" name="Stud. Mycol.">
        <title>101 Dothideomycetes genomes: A test case for predicting lifestyles and emergence of pathogens.</title>
        <authorList>
            <person name="Haridas S."/>
            <person name="Albert R."/>
            <person name="Binder M."/>
            <person name="Bloem J."/>
            <person name="LaButti K."/>
            <person name="Salamov A."/>
            <person name="Andreopoulos B."/>
            <person name="Baker S."/>
            <person name="Barry K."/>
            <person name="Bills G."/>
            <person name="Bluhm B."/>
            <person name="Cannon C."/>
            <person name="Castanera R."/>
            <person name="Culley D."/>
            <person name="Daum C."/>
            <person name="Ezra D."/>
            <person name="Gonzalez J."/>
            <person name="Henrissat B."/>
            <person name="Kuo A."/>
            <person name="Liang C."/>
            <person name="Lipzen A."/>
            <person name="Lutzoni F."/>
            <person name="Magnuson J."/>
            <person name="Mondo S."/>
            <person name="Nolan M."/>
            <person name="Ohm R."/>
            <person name="Pangilinan J."/>
            <person name="Park H.-J."/>
            <person name="Ramirez L."/>
            <person name="Alfaro M."/>
            <person name="Sun H."/>
            <person name="Tritt A."/>
            <person name="Yoshinaga Y."/>
            <person name="Zwiers L.-H."/>
            <person name="Turgeon B."/>
            <person name="Goodwin S."/>
            <person name="Spatafora J."/>
            <person name="Crous P."/>
            <person name="Grigoriev I."/>
        </authorList>
    </citation>
    <scope>NUCLEOTIDE SEQUENCE [LARGE SCALE GENOMIC DNA]</scope>
    <source>
        <strain evidence="6">CBS 304.66</strain>
    </source>
</reference>